<keyword evidence="2" id="KW-1185">Reference proteome</keyword>
<proteinExistence type="predicted"/>
<protein>
    <submittedName>
        <fullName evidence="1">Uncharacterized protein</fullName>
    </submittedName>
</protein>
<dbReference type="VEuPathDB" id="FungiDB:EYZ11_012445"/>
<evidence type="ECO:0000313" key="1">
    <source>
        <dbReference type="EMBL" id="THC88106.1"/>
    </source>
</evidence>
<reference evidence="1 2" key="1">
    <citation type="submission" date="2019-03" db="EMBL/GenBank/DDBJ databases">
        <title>The genome sequence of a newly discovered highly antifungal drug resistant Aspergillus species, Aspergillus tanneri NIH 1004.</title>
        <authorList>
            <person name="Mounaud S."/>
            <person name="Singh I."/>
            <person name="Joardar V."/>
            <person name="Pakala S."/>
            <person name="Pakala S."/>
            <person name="Venepally P."/>
            <person name="Hoover J."/>
            <person name="Nierman W."/>
            <person name="Chung J."/>
            <person name="Losada L."/>
        </authorList>
    </citation>
    <scope>NUCLEOTIDE SEQUENCE [LARGE SCALE GENOMIC DNA]</scope>
    <source>
        <strain evidence="1 2">NIH1004</strain>
    </source>
</reference>
<gene>
    <name evidence="1" type="ORF">EYZ11_012445</name>
</gene>
<organism evidence="1 2">
    <name type="scientific">Aspergillus tanneri</name>
    <dbReference type="NCBI Taxonomy" id="1220188"/>
    <lineage>
        <taxon>Eukaryota</taxon>
        <taxon>Fungi</taxon>
        <taxon>Dikarya</taxon>
        <taxon>Ascomycota</taxon>
        <taxon>Pezizomycotina</taxon>
        <taxon>Eurotiomycetes</taxon>
        <taxon>Eurotiomycetidae</taxon>
        <taxon>Eurotiales</taxon>
        <taxon>Aspergillaceae</taxon>
        <taxon>Aspergillus</taxon>
        <taxon>Aspergillus subgen. Circumdati</taxon>
    </lineage>
</organism>
<dbReference type="Proteomes" id="UP000308092">
    <property type="component" value="Unassembled WGS sequence"/>
</dbReference>
<dbReference type="EMBL" id="SOSA01000936">
    <property type="protein sequence ID" value="THC88106.1"/>
    <property type="molecule type" value="Genomic_DNA"/>
</dbReference>
<comment type="caution">
    <text evidence="1">The sequence shown here is derived from an EMBL/GenBank/DDBJ whole genome shotgun (WGS) entry which is preliminary data.</text>
</comment>
<dbReference type="AlphaFoldDB" id="A0A4S3J082"/>
<accession>A0A4S3J082</accession>
<name>A0A4S3J082_9EURO</name>
<sequence>MAADGLFNEYLKTLQCGLVDKTYEDFEYIG</sequence>
<evidence type="ECO:0000313" key="2">
    <source>
        <dbReference type="Proteomes" id="UP000308092"/>
    </source>
</evidence>